<evidence type="ECO:0000313" key="2">
    <source>
        <dbReference type="Proteomes" id="UP000182983"/>
    </source>
</evidence>
<dbReference type="EMBL" id="FNWO01000001">
    <property type="protein sequence ID" value="SEH24687.1"/>
    <property type="molecule type" value="Genomic_DNA"/>
</dbReference>
<dbReference type="RefSeq" id="WP_074764381.1">
    <property type="nucleotide sequence ID" value="NZ_FNWO01000001.1"/>
</dbReference>
<proteinExistence type="predicted"/>
<evidence type="ECO:0000313" key="1">
    <source>
        <dbReference type="EMBL" id="SEH24687.1"/>
    </source>
</evidence>
<keyword evidence="2" id="KW-1185">Reference proteome</keyword>
<dbReference type="Pfam" id="PF00494">
    <property type="entry name" value="SQS_PSY"/>
    <property type="match status" value="1"/>
</dbReference>
<name>A0A1H6GMR7_MAGFU</name>
<reference evidence="2" key="1">
    <citation type="submission" date="2016-10" db="EMBL/GenBank/DDBJ databases">
        <authorList>
            <person name="Varghese N."/>
            <person name="Submissions S."/>
        </authorList>
    </citation>
    <scope>NUCLEOTIDE SEQUENCE [LARGE SCALE GENOMIC DNA]</scope>
    <source>
        <strain evidence="2">DSM 13234</strain>
    </source>
</reference>
<dbReference type="InterPro" id="IPR008949">
    <property type="entry name" value="Isoprenoid_synthase_dom_sf"/>
</dbReference>
<organism evidence="1 2">
    <name type="scientific">Magnetospirillum fulvum</name>
    <name type="common">Rhodospirillum fulvum</name>
    <dbReference type="NCBI Taxonomy" id="1082"/>
    <lineage>
        <taxon>Bacteria</taxon>
        <taxon>Pseudomonadati</taxon>
        <taxon>Pseudomonadota</taxon>
        <taxon>Alphaproteobacteria</taxon>
        <taxon>Rhodospirillales</taxon>
        <taxon>Rhodospirillaceae</taxon>
        <taxon>Magnetospirillum</taxon>
    </lineage>
</organism>
<dbReference type="Gene3D" id="1.10.600.10">
    <property type="entry name" value="Farnesyl Diphosphate Synthase"/>
    <property type="match status" value="1"/>
</dbReference>
<dbReference type="InterPro" id="IPR002060">
    <property type="entry name" value="Squ/phyt_synthse"/>
</dbReference>
<protein>
    <submittedName>
        <fullName evidence="1">Phytoene synthase</fullName>
    </submittedName>
</protein>
<accession>A0A1H6GMR7</accession>
<dbReference type="SUPFAM" id="SSF48576">
    <property type="entry name" value="Terpenoid synthases"/>
    <property type="match status" value="1"/>
</dbReference>
<gene>
    <name evidence="1" type="ORF">SAMN04244559_00045</name>
</gene>
<sequence>MPPPKPGLSYAGSLLRRDDRERFLTVLFAPPDRREDLFALYALNVELSKIREQAREPLAGLIRLQWWRDALLAGQGGAGHPLVEPLRLAIARHQLDPERIDAILIAREADFDPDPPADPDAADRLAATGPVALGLLALTILGADSAAEQDAIRAVGSAWGILGHLRAVAYHASLGRVTLPMSHLPEGGAEAILAGRATGHSLAAATRTMAERAEHYLVASRRPGVSRTALPALLSAVQADAHAAALRRAQWNPLRSDVARTRPRPLALAWTAWRGHL</sequence>
<dbReference type="AlphaFoldDB" id="A0A1H6GMR7"/>
<dbReference type="Proteomes" id="UP000182983">
    <property type="component" value="Unassembled WGS sequence"/>
</dbReference>